<evidence type="ECO:0000313" key="2">
    <source>
        <dbReference type="EMBL" id="CAA9480999.1"/>
    </source>
</evidence>
<protein>
    <submittedName>
        <fullName evidence="2">Transmembrane protein, distant homology with ydbS</fullName>
    </submittedName>
</protein>
<name>A0A6J4RSE8_9ACTN</name>
<feature type="non-terminal residue" evidence="2">
    <location>
        <position position="209"/>
    </location>
</feature>
<proteinExistence type="predicted"/>
<gene>
    <name evidence="2" type="ORF">AVDCRST_MAG69-773</name>
</gene>
<sequence>ERRPAVIASGGPPAGRARPRAGRRGHPGGRSHLGPRRFAGGRRSPACCSGAGAADAGADPHPGARGPCPVDAHRLRPGACAGTGRRRRRCSPRSRRPAGARGRARRRRGGAARRGPSPAALAAVALRGPRAGDRPAPRRLHRPADAGADEPRPARRHAPHGGLRDVRARRGRLPHRRRRQRDPRAQGGRRRRDPRPDRRPGRRRRGPGV</sequence>
<feature type="compositionally biased region" description="Low complexity" evidence="1">
    <location>
        <begin position="113"/>
        <end position="129"/>
    </location>
</feature>
<reference evidence="2" key="1">
    <citation type="submission" date="2020-02" db="EMBL/GenBank/DDBJ databases">
        <authorList>
            <person name="Meier V. D."/>
        </authorList>
    </citation>
    <scope>NUCLEOTIDE SEQUENCE</scope>
    <source>
        <strain evidence="2">AVDCRST_MAG69</strain>
    </source>
</reference>
<accession>A0A6J4RSE8</accession>
<feature type="region of interest" description="Disordered" evidence="1">
    <location>
        <begin position="1"/>
        <end position="209"/>
    </location>
</feature>
<dbReference type="AlphaFoldDB" id="A0A6J4RSE8"/>
<feature type="compositionally biased region" description="Basic residues" evidence="1">
    <location>
        <begin position="169"/>
        <end position="193"/>
    </location>
</feature>
<dbReference type="EMBL" id="CADCVP010000098">
    <property type="protein sequence ID" value="CAA9480999.1"/>
    <property type="molecule type" value="Genomic_DNA"/>
</dbReference>
<keyword evidence="2" id="KW-0812">Transmembrane</keyword>
<feature type="compositionally biased region" description="Basic residues" evidence="1">
    <location>
        <begin position="17"/>
        <end position="35"/>
    </location>
</feature>
<keyword evidence="2" id="KW-0472">Membrane</keyword>
<feature type="non-terminal residue" evidence="2">
    <location>
        <position position="1"/>
    </location>
</feature>
<organism evidence="2">
    <name type="scientific">uncultured Solirubrobacteraceae bacterium</name>
    <dbReference type="NCBI Taxonomy" id="1162706"/>
    <lineage>
        <taxon>Bacteria</taxon>
        <taxon>Bacillati</taxon>
        <taxon>Actinomycetota</taxon>
        <taxon>Thermoleophilia</taxon>
        <taxon>Solirubrobacterales</taxon>
        <taxon>Solirubrobacteraceae</taxon>
        <taxon>environmental samples</taxon>
    </lineage>
</organism>
<feature type="compositionally biased region" description="Basic residues" evidence="1">
    <location>
        <begin position="84"/>
        <end position="111"/>
    </location>
</feature>
<feature type="compositionally biased region" description="Basic residues" evidence="1">
    <location>
        <begin position="200"/>
        <end position="209"/>
    </location>
</feature>
<evidence type="ECO:0000256" key="1">
    <source>
        <dbReference type="SAM" id="MobiDB-lite"/>
    </source>
</evidence>
<feature type="compositionally biased region" description="Low complexity" evidence="1">
    <location>
        <begin position="43"/>
        <end position="67"/>
    </location>
</feature>